<evidence type="ECO:0000313" key="1">
    <source>
        <dbReference type="EMBL" id="OXU26951.1"/>
    </source>
</evidence>
<name>A0A232F7Y4_9HYME</name>
<sequence length="177" mass="20037">MYNQQNDQSTQSTPKNIPTFTATVTNYASVAQKHLIPKREQGLIVDCVEDLNLTDYACAIGNIVQLKNVLYASRISNNRICLYLSSKELVTDLTDKYQTVQIENKEVNIRSLVTKQKRIIFSNVSPGIHIFVFENILEKLNVKRSSPVMTLRAAIAREGYSHVASFRQQVLVNPTAY</sequence>
<dbReference type="AlphaFoldDB" id="A0A232F7Y4"/>
<gene>
    <name evidence="1" type="ORF">TSAR_000035</name>
</gene>
<accession>A0A232F7Y4</accession>
<organism evidence="1 2">
    <name type="scientific">Trichomalopsis sarcophagae</name>
    <dbReference type="NCBI Taxonomy" id="543379"/>
    <lineage>
        <taxon>Eukaryota</taxon>
        <taxon>Metazoa</taxon>
        <taxon>Ecdysozoa</taxon>
        <taxon>Arthropoda</taxon>
        <taxon>Hexapoda</taxon>
        <taxon>Insecta</taxon>
        <taxon>Pterygota</taxon>
        <taxon>Neoptera</taxon>
        <taxon>Endopterygota</taxon>
        <taxon>Hymenoptera</taxon>
        <taxon>Apocrita</taxon>
        <taxon>Proctotrupomorpha</taxon>
        <taxon>Chalcidoidea</taxon>
        <taxon>Pteromalidae</taxon>
        <taxon>Pteromalinae</taxon>
        <taxon>Trichomalopsis</taxon>
    </lineage>
</organism>
<comment type="caution">
    <text evidence="1">The sequence shown here is derived from an EMBL/GenBank/DDBJ whole genome shotgun (WGS) entry which is preliminary data.</text>
</comment>
<reference evidence="1 2" key="1">
    <citation type="journal article" date="2017" name="Curr. Biol.">
        <title>The Evolution of Venom by Co-option of Single-Copy Genes.</title>
        <authorList>
            <person name="Martinson E.O."/>
            <person name="Mrinalini"/>
            <person name="Kelkar Y.D."/>
            <person name="Chang C.H."/>
            <person name="Werren J.H."/>
        </authorList>
    </citation>
    <scope>NUCLEOTIDE SEQUENCE [LARGE SCALE GENOMIC DNA]</scope>
    <source>
        <strain evidence="1 2">Alberta</strain>
        <tissue evidence="1">Whole body</tissue>
    </source>
</reference>
<keyword evidence="2" id="KW-1185">Reference proteome</keyword>
<proteinExistence type="predicted"/>
<protein>
    <submittedName>
        <fullName evidence="1">Uncharacterized protein</fullName>
    </submittedName>
</protein>
<dbReference type="EMBL" id="NNAY01000692">
    <property type="protein sequence ID" value="OXU26951.1"/>
    <property type="molecule type" value="Genomic_DNA"/>
</dbReference>
<evidence type="ECO:0000313" key="2">
    <source>
        <dbReference type="Proteomes" id="UP000215335"/>
    </source>
</evidence>
<dbReference type="Proteomes" id="UP000215335">
    <property type="component" value="Unassembled WGS sequence"/>
</dbReference>
<dbReference type="OrthoDB" id="7701518at2759"/>